<dbReference type="AlphaFoldDB" id="A0A3L6QKZ6"/>
<organism evidence="2 3">
    <name type="scientific">Panicum miliaceum</name>
    <name type="common">Proso millet</name>
    <name type="synonym">Broomcorn millet</name>
    <dbReference type="NCBI Taxonomy" id="4540"/>
    <lineage>
        <taxon>Eukaryota</taxon>
        <taxon>Viridiplantae</taxon>
        <taxon>Streptophyta</taxon>
        <taxon>Embryophyta</taxon>
        <taxon>Tracheophyta</taxon>
        <taxon>Spermatophyta</taxon>
        <taxon>Magnoliopsida</taxon>
        <taxon>Liliopsida</taxon>
        <taxon>Poales</taxon>
        <taxon>Poaceae</taxon>
        <taxon>PACMAD clade</taxon>
        <taxon>Panicoideae</taxon>
        <taxon>Panicodae</taxon>
        <taxon>Paniceae</taxon>
        <taxon>Panicinae</taxon>
        <taxon>Panicum</taxon>
        <taxon>Panicum sect. Panicum</taxon>
    </lineage>
</organism>
<reference evidence="3" key="1">
    <citation type="journal article" date="2019" name="Nat. Commun.">
        <title>The genome of broomcorn millet.</title>
        <authorList>
            <person name="Zou C."/>
            <person name="Miki D."/>
            <person name="Li D."/>
            <person name="Tang Q."/>
            <person name="Xiao L."/>
            <person name="Rajput S."/>
            <person name="Deng P."/>
            <person name="Jia W."/>
            <person name="Huang R."/>
            <person name="Zhang M."/>
            <person name="Sun Y."/>
            <person name="Hu J."/>
            <person name="Fu X."/>
            <person name="Schnable P.S."/>
            <person name="Li F."/>
            <person name="Zhang H."/>
            <person name="Feng B."/>
            <person name="Zhu X."/>
            <person name="Liu R."/>
            <person name="Schnable J.C."/>
            <person name="Zhu J.-K."/>
            <person name="Zhang H."/>
        </authorList>
    </citation>
    <scope>NUCLEOTIDE SEQUENCE [LARGE SCALE GENOMIC DNA]</scope>
</reference>
<dbReference type="STRING" id="4540.A0A3L6QKZ6"/>
<protein>
    <submittedName>
        <fullName evidence="2">Uncharacterized protein</fullName>
    </submittedName>
</protein>
<proteinExistence type="predicted"/>
<accession>A0A3L6QKZ6</accession>
<evidence type="ECO:0000256" key="1">
    <source>
        <dbReference type="SAM" id="SignalP"/>
    </source>
</evidence>
<dbReference type="OrthoDB" id="1711136at2759"/>
<evidence type="ECO:0000313" key="2">
    <source>
        <dbReference type="EMBL" id="RLM84557.1"/>
    </source>
</evidence>
<keyword evidence="3" id="KW-1185">Reference proteome</keyword>
<keyword evidence="1" id="KW-0732">Signal</keyword>
<name>A0A3L6QKZ6_PANMI</name>
<feature type="signal peptide" evidence="1">
    <location>
        <begin position="1"/>
        <end position="21"/>
    </location>
</feature>
<feature type="chain" id="PRO_5018254344" evidence="1">
    <location>
        <begin position="22"/>
        <end position="288"/>
    </location>
</feature>
<comment type="caution">
    <text evidence="2">The sequence shown here is derived from an EMBL/GenBank/DDBJ whole genome shotgun (WGS) entry which is preliminary data.</text>
</comment>
<gene>
    <name evidence="2" type="ORF">C2845_PM04G07680</name>
</gene>
<sequence>MRRTTIAGIISCILSIHRGLGRCFSVPTGYLKYRPATVDSWLRSPDIDHLQEIDFSLPPASTLCFSATPSVTTLSKCHILRGIGVRAEYYQRSPKLRFPELIIEDASANNQPQGQQANGLPLDIPTTQVLDSHMIEQQSTNQASLWFSLEQHRLQLDQVLQLYNEQVRVSLQQEMSLQNATLSNLLTTDALIKTVEEVASLRLELQRNQEDQETLRHACDQLLQLVLIAYETNEALIRMIAPLQQKTNSHVSGPGDEASSVAGTTAGTTTACPICGAVKDDAIETQFV</sequence>
<dbReference type="EMBL" id="PQIB02000011">
    <property type="protein sequence ID" value="RLM84557.1"/>
    <property type="molecule type" value="Genomic_DNA"/>
</dbReference>
<evidence type="ECO:0000313" key="3">
    <source>
        <dbReference type="Proteomes" id="UP000275267"/>
    </source>
</evidence>
<dbReference type="Proteomes" id="UP000275267">
    <property type="component" value="Unassembled WGS sequence"/>
</dbReference>